<reference evidence="2" key="1">
    <citation type="journal article" date="2013" name="Genome Announc.">
        <title>Draft genome sequence of Neofusicoccum parvum isolate UCR-NP2, a fungal vascular pathogen associated with grapevine cankers.</title>
        <authorList>
            <person name="Blanco-Ulate B."/>
            <person name="Rolshausen P."/>
            <person name="Cantu D."/>
        </authorList>
    </citation>
    <scope>NUCLEOTIDE SEQUENCE [LARGE SCALE GENOMIC DNA]</scope>
    <source>
        <strain evidence="2">UCR-NP2</strain>
    </source>
</reference>
<dbReference type="HOGENOM" id="CLU_1651898_0_0_1"/>
<accession>R1GZN7</accession>
<organism evidence="1 2">
    <name type="scientific">Botryosphaeria parva (strain UCR-NP2)</name>
    <name type="common">Grapevine canker fungus</name>
    <name type="synonym">Neofusicoccum parvum</name>
    <dbReference type="NCBI Taxonomy" id="1287680"/>
    <lineage>
        <taxon>Eukaryota</taxon>
        <taxon>Fungi</taxon>
        <taxon>Dikarya</taxon>
        <taxon>Ascomycota</taxon>
        <taxon>Pezizomycotina</taxon>
        <taxon>Dothideomycetes</taxon>
        <taxon>Dothideomycetes incertae sedis</taxon>
        <taxon>Botryosphaeriales</taxon>
        <taxon>Botryosphaeriaceae</taxon>
        <taxon>Neofusicoccum</taxon>
    </lineage>
</organism>
<protein>
    <submittedName>
        <fullName evidence="1">Uncharacterized protein</fullName>
    </submittedName>
</protein>
<dbReference type="OrthoDB" id="10675624at2759"/>
<sequence>MKGDLAKHSEVAEHIRDELMDWMDEQPILTHDIPCWTPNDLTAPIFRNMFLTCPPVTEIVVYFGTDRHRRDRFYNNHRLCRARLSCDDGVKIGHLIIALASYHTRIDWSCSDTRRLGRDSERPPPEIVGRIAWRFDDLHSIEVAYNRKDDVQKDRPLVNV</sequence>
<evidence type="ECO:0000313" key="1">
    <source>
        <dbReference type="EMBL" id="EOD51534.1"/>
    </source>
</evidence>
<dbReference type="KEGG" id="npa:UCRNP2_1673"/>
<name>R1GZN7_BOTPV</name>
<dbReference type="EMBL" id="KB915846">
    <property type="protein sequence ID" value="EOD51534.1"/>
    <property type="molecule type" value="Genomic_DNA"/>
</dbReference>
<dbReference type="AlphaFoldDB" id="R1GZN7"/>
<evidence type="ECO:0000313" key="2">
    <source>
        <dbReference type="Proteomes" id="UP000013521"/>
    </source>
</evidence>
<proteinExistence type="predicted"/>
<gene>
    <name evidence="1" type="ORF">UCRNP2_1673</name>
</gene>
<dbReference type="Proteomes" id="UP000013521">
    <property type="component" value="Unassembled WGS sequence"/>
</dbReference>